<dbReference type="eggNOG" id="KOG1609">
    <property type="taxonomic scope" value="Eukaryota"/>
</dbReference>
<protein>
    <submittedName>
        <fullName evidence="3">Nanos-type domain-containing protein</fullName>
    </submittedName>
</protein>
<reference evidence="3" key="1">
    <citation type="submission" date="2016-11" db="UniProtKB">
        <authorList>
            <consortium name="WormBaseParasite"/>
        </authorList>
    </citation>
    <scope>IDENTIFICATION</scope>
</reference>
<evidence type="ECO:0000313" key="3">
    <source>
        <dbReference type="WBParaSite" id="Csp11.Scaffold602.g5475.t1"/>
    </source>
</evidence>
<evidence type="ECO:0000313" key="2">
    <source>
        <dbReference type="Proteomes" id="UP000095282"/>
    </source>
</evidence>
<evidence type="ECO:0000256" key="1">
    <source>
        <dbReference type="SAM" id="MobiDB-lite"/>
    </source>
</evidence>
<organism evidence="2 3">
    <name type="scientific">Caenorhabditis tropicalis</name>
    <dbReference type="NCBI Taxonomy" id="1561998"/>
    <lineage>
        <taxon>Eukaryota</taxon>
        <taxon>Metazoa</taxon>
        <taxon>Ecdysozoa</taxon>
        <taxon>Nematoda</taxon>
        <taxon>Chromadorea</taxon>
        <taxon>Rhabditida</taxon>
        <taxon>Rhabditina</taxon>
        <taxon>Rhabditomorpha</taxon>
        <taxon>Rhabditoidea</taxon>
        <taxon>Rhabditidae</taxon>
        <taxon>Peloderinae</taxon>
        <taxon>Caenorhabditis</taxon>
    </lineage>
</organism>
<sequence length="100" mass="11495">MDAMDLEKGLEKDVSQLGILCHHCSTTDLTCPKTQKTDRGLLRTNGNPVRGYEAVCCTVHPPWPYSRSHQPPRRGVVNHQKEEEEDVVEEEWAEPLEERR</sequence>
<proteinExistence type="predicted"/>
<accession>A0A1I7TFN7</accession>
<keyword evidence="2" id="KW-1185">Reference proteome</keyword>
<dbReference type="STRING" id="1561998.A0A1I7TFN7"/>
<name>A0A1I7TFN7_9PELO</name>
<feature type="compositionally biased region" description="Acidic residues" evidence="1">
    <location>
        <begin position="83"/>
        <end position="100"/>
    </location>
</feature>
<dbReference type="WBParaSite" id="Csp11.Scaffold602.g5475.t1">
    <property type="protein sequence ID" value="Csp11.Scaffold602.g5475.t1"/>
    <property type="gene ID" value="Csp11.Scaffold602.g5475"/>
</dbReference>
<feature type="region of interest" description="Disordered" evidence="1">
    <location>
        <begin position="66"/>
        <end position="100"/>
    </location>
</feature>
<dbReference type="AlphaFoldDB" id="A0A1I7TFN7"/>
<dbReference type="Proteomes" id="UP000095282">
    <property type="component" value="Unplaced"/>
</dbReference>